<keyword evidence="3" id="KW-0813">Transport</keyword>
<dbReference type="GO" id="GO:0007035">
    <property type="term" value="P:vacuolar acidification"/>
    <property type="evidence" value="ECO:0007669"/>
    <property type="project" value="TreeGrafter"/>
</dbReference>
<dbReference type="RefSeq" id="WP_345423687.1">
    <property type="nucleotide sequence ID" value="NZ_AP031496.1"/>
</dbReference>
<keyword evidence="10" id="KW-1185">Reference proteome</keyword>
<dbReference type="PANTHER" id="PTHR11629">
    <property type="entry name" value="VACUOLAR PROTON ATPASES"/>
    <property type="match status" value="1"/>
</dbReference>
<keyword evidence="5 8" id="KW-1133">Transmembrane helix</keyword>
<evidence type="ECO:0000313" key="9">
    <source>
        <dbReference type="EMBL" id="GAA4947586.1"/>
    </source>
</evidence>
<dbReference type="PANTHER" id="PTHR11629:SF63">
    <property type="entry name" value="V-TYPE PROTON ATPASE SUBUNIT A"/>
    <property type="match status" value="1"/>
</dbReference>
<feature type="transmembrane region" description="Helical" evidence="8">
    <location>
        <begin position="312"/>
        <end position="341"/>
    </location>
</feature>
<dbReference type="Proteomes" id="UP001409585">
    <property type="component" value="Unassembled WGS sequence"/>
</dbReference>
<protein>
    <recommendedName>
        <fullName evidence="11">V-type ATP synthase subunit I</fullName>
    </recommendedName>
</protein>
<feature type="transmembrane region" description="Helical" evidence="8">
    <location>
        <begin position="515"/>
        <end position="535"/>
    </location>
</feature>
<dbReference type="GO" id="GO:0051117">
    <property type="term" value="F:ATPase binding"/>
    <property type="evidence" value="ECO:0007669"/>
    <property type="project" value="TreeGrafter"/>
</dbReference>
<keyword evidence="7 8" id="KW-0472">Membrane</keyword>
<reference evidence="10" key="1">
    <citation type="journal article" date="2019" name="Int. J. Syst. Evol. Microbiol.">
        <title>The Global Catalogue of Microorganisms (GCM) 10K type strain sequencing project: providing services to taxonomists for standard genome sequencing and annotation.</title>
        <authorList>
            <consortium name="The Broad Institute Genomics Platform"/>
            <consortium name="The Broad Institute Genome Sequencing Center for Infectious Disease"/>
            <person name="Wu L."/>
            <person name="Ma J."/>
        </authorList>
    </citation>
    <scope>NUCLEOTIDE SEQUENCE [LARGE SCALE GENOMIC DNA]</scope>
    <source>
        <strain evidence="10">JCM 19134</strain>
    </source>
</reference>
<proteinExistence type="inferred from homology"/>
<dbReference type="GO" id="GO:0033179">
    <property type="term" value="C:proton-transporting V-type ATPase, V0 domain"/>
    <property type="evidence" value="ECO:0007669"/>
    <property type="project" value="InterPro"/>
</dbReference>
<comment type="caution">
    <text evidence="9">The sequence shown here is derived from an EMBL/GenBank/DDBJ whole genome shotgun (WGS) entry which is preliminary data.</text>
</comment>
<comment type="similarity">
    <text evidence="2">Belongs to the V-ATPase 116 kDa subunit family.</text>
</comment>
<keyword evidence="6" id="KW-0406">Ion transport</keyword>
<comment type="subcellular location">
    <subcellularLocation>
        <location evidence="1">Membrane</location>
        <topology evidence="1">Multi-pass membrane protein</topology>
    </subcellularLocation>
</comment>
<evidence type="ECO:0000256" key="1">
    <source>
        <dbReference type="ARBA" id="ARBA00004141"/>
    </source>
</evidence>
<accession>A0AAV3U449</accession>
<dbReference type="InterPro" id="IPR002490">
    <property type="entry name" value="V-ATPase_116kDa_su"/>
</dbReference>
<feature type="transmembrane region" description="Helical" evidence="8">
    <location>
        <begin position="428"/>
        <end position="448"/>
    </location>
</feature>
<feature type="transmembrane region" description="Helical" evidence="8">
    <location>
        <begin position="460"/>
        <end position="482"/>
    </location>
</feature>
<feature type="transmembrane region" description="Helical" evidence="8">
    <location>
        <begin position="397"/>
        <end position="416"/>
    </location>
</feature>
<dbReference type="AlphaFoldDB" id="A0AAV3U449"/>
<sequence length="604" mass="67795">MSIVPLVKVTVAASSRDQSRVLKTLQHYGQCHLIADDKASSGASQTARDADGKLALKFLKGGAQQRRRLNHFAQFDFQQTVAAALAVKQQLRECEQQLEKVRQRIELVRPWGDFDFPPRQTIGHYRFWFYLLPMSKRRALTELTLPWQIVGRSNTKLYVVVISQHEPSPTLLPVTRQHLGAKPLSQLLQEQDTLEQKLDELYHQRYLLTRFIGLIEKHMIVADNRTFANYARSLCRVSGGFFTLQIWLPKKRVAEFETLAAHNRFAFTARTANAEDLPPTLLAPNKWFKSGALLAGVYQLPSYHAWDPSAHLYLFFSLFFAMILSDAGYALLLGGVLGCYWRRLEHSALGRDLRWLAAVMVITALAWGILVGSYFGVSPGNGWLSHLHLLDLDNYQIMMQLSVFIGVLHIVVANFSALKGEIAPRSKWLSKAGWSAMALGGFFWWLFAGLSHTVFANELWPVWCAQGLLALGFVAVGVGSVWRSLNDNQGWWRSLANGFLPLLNSSKLFGDTLSYMRLFALGLASASLAVTFNQLAMHNIHQGGLALAGGLLILLFGHSVNLLLAIMAGVVHGLRLNFIEFYNWGEPGEGYPFVPFSCRDLSYE</sequence>
<keyword evidence="4 8" id="KW-0812">Transmembrane</keyword>
<dbReference type="GO" id="GO:0046961">
    <property type="term" value="F:proton-transporting ATPase activity, rotational mechanism"/>
    <property type="evidence" value="ECO:0007669"/>
    <property type="project" value="InterPro"/>
</dbReference>
<evidence type="ECO:0000256" key="8">
    <source>
        <dbReference type="SAM" id="Phobius"/>
    </source>
</evidence>
<evidence type="ECO:0008006" key="11">
    <source>
        <dbReference type="Google" id="ProtNLM"/>
    </source>
</evidence>
<dbReference type="EMBL" id="BAABLX010000027">
    <property type="protein sequence ID" value="GAA4947586.1"/>
    <property type="molecule type" value="Genomic_DNA"/>
</dbReference>
<organism evidence="9 10">
    <name type="scientific">Halioxenophilus aromaticivorans</name>
    <dbReference type="NCBI Taxonomy" id="1306992"/>
    <lineage>
        <taxon>Bacteria</taxon>
        <taxon>Pseudomonadati</taxon>
        <taxon>Pseudomonadota</taxon>
        <taxon>Gammaproteobacteria</taxon>
        <taxon>Alteromonadales</taxon>
        <taxon>Alteromonadaceae</taxon>
        <taxon>Halioxenophilus</taxon>
    </lineage>
</organism>
<dbReference type="GO" id="GO:0016471">
    <property type="term" value="C:vacuolar proton-transporting V-type ATPase complex"/>
    <property type="evidence" value="ECO:0007669"/>
    <property type="project" value="TreeGrafter"/>
</dbReference>
<evidence type="ECO:0000256" key="4">
    <source>
        <dbReference type="ARBA" id="ARBA00022692"/>
    </source>
</evidence>
<evidence type="ECO:0000256" key="5">
    <source>
        <dbReference type="ARBA" id="ARBA00022989"/>
    </source>
</evidence>
<evidence type="ECO:0000256" key="7">
    <source>
        <dbReference type="ARBA" id="ARBA00023136"/>
    </source>
</evidence>
<feature type="transmembrane region" description="Helical" evidence="8">
    <location>
        <begin position="353"/>
        <end position="377"/>
    </location>
</feature>
<name>A0AAV3U449_9ALTE</name>
<evidence type="ECO:0000256" key="2">
    <source>
        <dbReference type="ARBA" id="ARBA00009904"/>
    </source>
</evidence>
<evidence type="ECO:0000256" key="6">
    <source>
        <dbReference type="ARBA" id="ARBA00023065"/>
    </source>
</evidence>
<feature type="transmembrane region" description="Helical" evidence="8">
    <location>
        <begin position="547"/>
        <end position="571"/>
    </location>
</feature>
<evidence type="ECO:0000313" key="10">
    <source>
        <dbReference type="Proteomes" id="UP001409585"/>
    </source>
</evidence>
<evidence type="ECO:0000256" key="3">
    <source>
        <dbReference type="ARBA" id="ARBA00022448"/>
    </source>
</evidence>
<gene>
    <name evidence="9" type="ORF">GCM10025791_29120</name>
</gene>